<evidence type="ECO:0000256" key="6">
    <source>
        <dbReference type="RuleBase" id="RU363076"/>
    </source>
</evidence>
<dbReference type="Pfam" id="PF02104">
    <property type="entry name" value="SURF1"/>
    <property type="match status" value="1"/>
</dbReference>
<reference evidence="7" key="1">
    <citation type="submission" date="2021-01" db="EMBL/GenBank/DDBJ databases">
        <title>Whole genome shotgun sequence of Virgisporangium aliadipatigenens NBRC 105644.</title>
        <authorList>
            <person name="Komaki H."/>
            <person name="Tamura T."/>
        </authorList>
    </citation>
    <scope>NUCLEOTIDE SEQUENCE</scope>
    <source>
        <strain evidence="7">NBRC 105644</strain>
    </source>
</reference>
<accession>A0A8J3YX14</accession>
<dbReference type="RefSeq" id="WP_239153820.1">
    <property type="nucleotide sequence ID" value="NZ_BOPF01000066.1"/>
</dbReference>
<dbReference type="GO" id="GO:0005886">
    <property type="term" value="C:plasma membrane"/>
    <property type="evidence" value="ECO:0007669"/>
    <property type="project" value="UniProtKB-SubCell"/>
</dbReference>
<organism evidence="7 8">
    <name type="scientific">Virgisporangium aliadipatigenens</name>
    <dbReference type="NCBI Taxonomy" id="741659"/>
    <lineage>
        <taxon>Bacteria</taxon>
        <taxon>Bacillati</taxon>
        <taxon>Actinomycetota</taxon>
        <taxon>Actinomycetes</taxon>
        <taxon>Micromonosporales</taxon>
        <taxon>Micromonosporaceae</taxon>
        <taxon>Virgisporangium</taxon>
    </lineage>
</organism>
<keyword evidence="5" id="KW-0472">Membrane</keyword>
<evidence type="ECO:0000256" key="5">
    <source>
        <dbReference type="ARBA" id="ARBA00023136"/>
    </source>
</evidence>
<dbReference type="InterPro" id="IPR045214">
    <property type="entry name" value="Surf1/Surf4"/>
</dbReference>
<gene>
    <name evidence="7" type="ORF">Val02_90590</name>
</gene>
<dbReference type="PROSITE" id="PS50895">
    <property type="entry name" value="SURF1"/>
    <property type="match status" value="1"/>
</dbReference>
<evidence type="ECO:0000313" key="8">
    <source>
        <dbReference type="Proteomes" id="UP000619260"/>
    </source>
</evidence>
<keyword evidence="6" id="KW-1003">Cell membrane</keyword>
<comment type="similarity">
    <text evidence="2 6">Belongs to the SURF1 family.</text>
</comment>
<name>A0A8J3YX14_9ACTN</name>
<protein>
    <recommendedName>
        <fullName evidence="6">SURF1-like protein</fullName>
    </recommendedName>
</protein>
<dbReference type="EMBL" id="BOPF01000066">
    <property type="protein sequence ID" value="GIJ52173.1"/>
    <property type="molecule type" value="Genomic_DNA"/>
</dbReference>
<evidence type="ECO:0000256" key="3">
    <source>
        <dbReference type="ARBA" id="ARBA00022692"/>
    </source>
</evidence>
<dbReference type="PANTHER" id="PTHR23427:SF2">
    <property type="entry name" value="SURFEIT LOCUS PROTEIN 1"/>
    <property type="match status" value="1"/>
</dbReference>
<evidence type="ECO:0000313" key="7">
    <source>
        <dbReference type="EMBL" id="GIJ52173.1"/>
    </source>
</evidence>
<dbReference type="Proteomes" id="UP000619260">
    <property type="component" value="Unassembled WGS sequence"/>
</dbReference>
<keyword evidence="4" id="KW-1133">Transmembrane helix</keyword>
<evidence type="ECO:0000256" key="4">
    <source>
        <dbReference type="ARBA" id="ARBA00022989"/>
    </source>
</evidence>
<evidence type="ECO:0000256" key="1">
    <source>
        <dbReference type="ARBA" id="ARBA00004370"/>
    </source>
</evidence>
<evidence type="ECO:0000256" key="2">
    <source>
        <dbReference type="ARBA" id="ARBA00007165"/>
    </source>
</evidence>
<keyword evidence="8" id="KW-1185">Reference proteome</keyword>
<proteinExistence type="inferred from homology"/>
<comment type="subcellular location">
    <subcellularLocation>
        <location evidence="6">Cell membrane</location>
        <topology evidence="6">Multi-pass membrane protein</topology>
    </subcellularLocation>
    <subcellularLocation>
        <location evidence="1">Membrane</location>
    </subcellularLocation>
</comment>
<sequence>MYRFLLTPRWLGLAALTLVLAGVMVGLGDWQLHRYRDRSAINERVDAATHATPVPVVDVLPVGAAPAAERRYTRVTLVGKFDPGNEILVRSRTVGGSVGFEVLTPLVLADGSAVLVDRGWVPPARESASADPRVPAAPIGEVSLTGVVFLPERATGTVERRDGRLHVRRISPTQLASALPYPVRGGYVVVDQEGLRQIPVEHENAWQNGGYVVQWWAFALLTLYGYGYLARREARERSGVVDGADRVDRVGVGG</sequence>
<comment type="caution">
    <text evidence="7">The sequence shown here is derived from an EMBL/GenBank/DDBJ whole genome shotgun (WGS) entry which is preliminary data.</text>
</comment>
<dbReference type="InterPro" id="IPR002994">
    <property type="entry name" value="Surf1/Shy1"/>
</dbReference>
<dbReference type="CDD" id="cd06662">
    <property type="entry name" value="SURF1"/>
    <property type="match status" value="1"/>
</dbReference>
<dbReference type="AlphaFoldDB" id="A0A8J3YX14"/>
<keyword evidence="3" id="KW-0812">Transmembrane</keyword>
<dbReference type="PANTHER" id="PTHR23427">
    <property type="entry name" value="SURFEIT LOCUS PROTEIN"/>
    <property type="match status" value="1"/>
</dbReference>